<evidence type="ECO:0000256" key="6">
    <source>
        <dbReference type="RuleBase" id="RU003968"/>
    </source>
</evidence>
<evidence type="ECO:0000256" key="3">
    <source>
        <dbReference type="ARBA" id="ARBA00022630"/>
    </source>
</evidence>
<feature type="domain" description="Glucose-methanol-choline oxidoreductase N-terminal" evidence="7">
    <location>
        <begin position="85"/>
        <end position="108"/>
    </location>
</feature>
<dbReference type="Proteomes" id="UP000432464">
    <property type="component" value="Unassembled WGS sequence"/>
</dbReference>
<dbReference type="InterPro" id="IPR012132">
    <property type="entry name" value="GMC_OxRdtase"/>
</dbReference>
<proteinExistence type="inferred from homology"/>
<keyword evidence="4 6" id="KW-0274">FAD</keyword>
<feature type="active site" description="Proton donor" evidence="5">
    <location>
        <position position="472"/>
    </location>
</feature>
<protein>
    <submittedName>
        <fullName evidence="9">FAD-dependent oxidoreductase</fullName>
    </submittedName>
</protein>
<evidence type="ECO:0000313" key="9">
    <source>
        <dbReference type="EMBL" id="MTE12009.1"/>
    </source>
</evidence>
<keyword evidence="3 6" id="KW-0285">Flavoprotein</keyword>
<name>A0A6I3KX00_9NOCA</name>
<dbReference type="EMBL" id="WMBB01000002">
    <property type="protein sequence ID" value="MTE12009.1"/>
    <property type="molecule type" value="Genomic_DNA"/>
</dbReference>
<feature type="domain" description="Glucose-methanol-choline oxidoreductase N-terminal" evidence="8">
    <location>
        <begin position="260"/>
        <end position="274"/>
    </location>
</feature>
<dbReference type="InterPro" id="IPR036188">
    <property type="entry name" value="FAD/NAD-bd_sf"/>
</dbReference>
<dbReference type="PROSITE" id="PS00624">
    <property type="entry name" value="GMC_OXRED_2"/>
    <property type="match status" value="1"/>
</dbReference>
<evidence type="ECO:0000313" key="10">
    <source>
        <dbReference type="Proteomes" id="UP000432464"/>
    </source>
</evidence>
<dbReference type="AlphaFoldDB" id="A0A6I3KX00"/>
<sequence>MPQYTPHTADFVVVGAGSAGAALAARLSERPGVSVVVLEAGGEDSDKFAHIPAAFNQLFQGPNDWNYRTEPQPELSNRRVYWPRGKMLGGSSSMNAMMWVRGFAADYDEWARYAGPSWSFEQVLPYFQRLESVEEANEPGEGRKGPLHISRQRSPRALTHSYLQAAGEAGYPVERANLDRPQGFSQTMVTQKRGARWSTADAYLRPARQAGRNITVITEAHATRVLFEGKRATGVEFRVGGVGGEIKQITAKREVILSGGAINSPQLLMLSGIGDGDRLQELGIPVVRHLPEVGRGLRDHLAAPIVYRTTAGSLYGADKNLLELANYLVLRRGQLTSNIGEAYGFTRSREDLDLPDLELIFAPAPYIAEGLGDPDGHALTFAAVLLKPESIGSITITSSDPFTAPRINPRYCAEPADRAALLTGLQACVDLAHQPSLKEHIGELMQPAVPSDTPMEEVLRRCLEDHAHTLYHPVGTCAMSRDESSVVDPELRVRGIEGLRVADTSVMPMITRGHTHAPAVLIGEKAADLITA</sequence>
<evidence type="ECO:0000259" key="7">
    <source>
        <dbReference type="PROSITE" id="PS00623"/>
    </source>
</evidence>
<dbReference type="RefSeq" id="WP_154786521.1">
    <property type="nucleotide sequence ID" value="NZ_WMBB01000002.1"/>
</dbReference>
<dbReference type="SUPFAM" id="SSF51905">
    <property type="entry name" value="FAD/NAD(P)-binding domain"/>
    <property type="match status" value="1"/>
</dbReference>
<dbReference type="Gene3D" id="3.50.50.60">
    <property type="entry name" value="FAD/NAD(P)-binding domain"/>
    <property type="match status" value="1"/>
</dbReference>
<dbReference type="GO" id="GO:0050660">
    <property type="term" value="F:flavin adenine dinucleotide binding"/>
    <property type="evidence" value="ECO:0007669"/>
    <property type="project" value="InterPro"/>
</dbReference>
<evidence type="ECO:0000256" key="4">
    <source>
        <dbReference type="ARBA" id="ARBA00022827"/>
    </source>
</evidence>
<dbReference type="Gene3D" id="3.30.560.10">
    <property type="entry name" value="Glucose Oxidase, domain 3"/>
    <property type="match status" value="1"/>
</dbReference>
<dbReference type="InterPro" id="IPR000172">
    <property type="entry name" value="GMC_OxRdtase_N"/>
</dbReference>
<dbReference type="SUPFAM" id="SSF54373">
    <property type="entry name" value="FAD-linked reductases, C-terminal domain"/>
    <property type="match status" value="1"/>
</dbReference>
<dbReference type="GO" id="GO:0016614">
    <property type="term" value="F:oxidoreductase activity, acting on CH-OH group of donors"/>
    <property type="evidence" value="ECO:0007669"/>
    <property type="project" value="InterPro"/>
</dbReference>
<dbReference type="PROSITE" id="PS00623">
    <property type="entry name" value="GMC_OXRED_1"/>
    <property type="match status" value="1"/>
</dbReference>
<evidence type="ECO:0000256" key="1">
    <source>
        <dbReference type="ARBA" id="ARBA00001974"/>
    </source>
</evidence>
<feature type="active site" description="Proton acceptor" evidence="5">
    <location>
        <position position="514"/>
    </location>
</feature>
<comment type="caution">
    <text evidence="9">The sequence shown here is derived from an EMBL/GenBank/DDBJ whole genome shotgun (WGS) entry which is preliminary data.</text>
</comment>
<keyword evidence="10" id="KW-1185">Reference proteome</keyword>
<dbReference type="PIRSF" id="PIRSF000137">
    <property type="entry name" value="Alcohol_oxidase"/>
    <property type="match status" value="1"/>
</dbReference>
<evidence type="ECO:0000256" key="5">
    <source>
        <dbReference type="PIRSR" id="PIRSR000137-1"/>
    </source>
</evidence>
<evidence type="ECO:0000256" key="2">
    <source>
        <dbReference type="ARBA" id="ARBA00010790"/>
    </source>
</evidence>
<gene>
    <name evidence="9" type="ORF">GLP40_04295</name>
</gene>
<organism evidence="9 10">
    <name type="scientific">Nocardia aurantiaca</name>
    <dbReference type="NCBI Taxonomy" id="2675850"/>
    <lineage>
        <taxon>Bacteria</taxon>
        <taxon>Bacillati</taxon>
        <taxon>Actinomycetota</taxon>
        <taxon>Actinomycetes</taxon>
        <taxon>Mycobacteriales</taxon>
        <taxon>Nocardiaceae</taxon>
        <taxon>Nocardia</taxon>
    </lineage>
</organism>
<dbReference type="InterPro" id="IPR007867">
    <property type="entry name" value="GMC_OxRtase_C"/>
</dbReference>
<reference evidence="9 10" key="1">
    <citation type="submission" date="2019-11" db="EMBL/GenBank/DDBJ databases">
        <title>Nocardia sp. nov. CT2-14 isolated from soil.</title>
        <authorList>
            <person name="Kanchanasin P."/>
            <person name="Tanasupawat S."/>
            <person name="Yuki M."/>
            <person name="Kudo T."/>
        </authorList>
    </citation>
    <scope>NUCLEOTIDE SEQUENCE [LARGE SCALE GENOMIC DNA]</scope>
    <source>
        <strain evidence="9 10">CT2-14</strain>
    </source>
</reference>
<accession>A0A6I3KX00</accession>
<dbReference type="Pfam" id="PF00732">
    <property type="entry name" value="GMC_oxred_N"/>
    <property type="match status" value="1"/>
</dbReference>
<comment type="cofactor">
    <cofactor evidence="1">
        <name>FAD</name>
        <dbReference type="ChEBI" id="CHEBI:57692"/>
    </cofactor>
</comment>
<dbReference type="PANTHER" id="PTHR11552:SF147">
    <property type="entry name" value="CHOLINE DEHYDROGENASE, MITOCHONDRIAL"/>
    <property type="match status" value="1"/>
</dbReference>
<dbReference type="Pfam" id="PF05199">
    <property type="entry name" value="GMC_oxred_C"/>
    <property type="match status" value="1"/>
</dbReference>
<evidence type="ECO:0000259" key="8">
    <source>
        <dbReference type="PROSITE" id="PS00624"/>
    </source>
</evidence>
<comment type="similarity">
    <text evidence="2 6">Belongs to the GMC oxidoreductase family.</text>
</comment>
<dbReference type="PANTHER" id="PTHR11552">
    <property type="entry name" value="GLUCOSE-METHANOL-CHOLINE GMC OXIDOREDUCTASE"/>
    <property type="match status" value="1"/>
</dbReference>